<dbReference type="EMBL" id="CP014224">
    <property type="protein sequence ID" value="ANW96588.1"/>
    <property type="molecule type" value="Genomic_DNA"/>
</dbReference>
<dbReference type="PROSITE" id="PS50042">
    <property type="entry name" value="CNMP_BINDING_3"/>
    <property type="match status" value="1"/>
</dbReference>
<dbReference type="PANTHER" id="PTHR43080">
    <property type="entry name" value="CBS DOMAIN-CONTAINING PROTEIN CBSX3, MITOCHONDRIAL"/>
    <property type="match status" value="1"/>
</dbReference>
<dbReference type="PROSITE" id="PS51371">
    <property type="entry name" value="CBS"/>
    <property type="match status" value="2"/>
</dbReference>
<evidence type="ECO:0000313" key="6">
    <source>
        <dbReference type="Proteomes" id="UP000092967"/>
    </source>
</evidence>
<dbReference type="KEGG" id="wfu:AXE80_09985"/>
<dbReference type="CDD" id="cd05401">
    <property type="entry name" value="NT_GlnE_GlnD_like"/>
    <property type="match status" value="1"/>
</dbReference>
<dbReference type="Pfam" id="PF10335">
    <property type="entry name" value="DUF294_C"/>
    <property type="match status" value="1"/>
</dbReference>
<dbReference type="RefSeq" id="WP_068826869.1">
    <property type="nucleotide sequence ID" value="NZ_CP014224.1"/>
</dbReference>
<dbReference type="CDD" id="cd00038">
    <property type="entry name" value="CAP_ED"/>
    <property type="match status" value="1"/>
</dbReference>
<feature type="domain" description="Cyclic nucleotide-binding" evidence="3">
    <location>
        <begin position="18"/>
        <end position="138"/>
    </location>
</feature>
<dbReference type="Proteomes" id="UP000092967">
    <property type="component" value="Chromosome"/>
</dbReference>
<dbReference type="Gene3D" id="2.60.120.10">
    <property type="entry name" value="Jelly Rolls"/>
    <property type="match status" value="1"/>
</dbReference>
<dbReference type="InterPro" id="IPR000644">
    <property type="entry name" value="CBS_dom"/>
</dbReference>
<reference evidence="5 6" key="1">
    <citation type="submission" date="2016-02" db="EMBL/GenBank/DDBJ databases">
        <authorList>
            <person name="Wen L."/>
            <person name="He K."/>
            <person name="Yang H."/>
        </authorList>
    </citation>
    <scope>NUCLEOTIDE SEQUENCE [LARGE SCALE GENOMIC DNA]</scope>
    <source>
        <strain evidence="5 6">CZ1127</strain>
    </source>
</reference>
<dbReference type="InterPro" id="IPR000595">
    <property type="entry name" value="cNMP-bd_dom"/>
</dbReference>
<dbReference type="SUPFAM" id="SSF54631">
    <property type="entry name" value="CBS-domain pair"/>
    <property type="match status" value="1"/>
</dbReference>
<dbReference type="InterPro" id="IPR018821">
    <property type="entry name" value="DUF294_put_nucleoTrafse_sb-bd"/>
</dbReference>
<dbReference type="STRING" id="1790137.AXE80_09985"/>
<proteinExistence type="predicted"/>
<evidence type="ECO:0008006" key="7">
    <source>
        <dbReference type="Google" id="ProtNLM"/>
    </source>
</evidence>
<evidence type="ECO:0000259" key="3">
    <source>
        <dbReference type="PROSITE" id="PS50042"/>
    </source>
</evidence>
<dbReference type="InterPro" id="IPR018490">
    <property type="entry name" value="cNMP-bd_dom_sf"/>
</dbReference>
<dbReference type="OrthoDB" id="9810963at2"/>
<dbReference type="Gene3D" id="3.10.580.10">
    <property type="entry name" value="CBS-domain"/>
    <property type="match status" value="1"/>
</dbReference>
<sequence length="637" mass="73049">MKNTIAERITDFIKTYPPFDNLPYNDLYQLAEETKVIYLDKDETLFTQGKPAKEHFFIVNQGAIRIYRYEGEKNIEVEMCDEGDVLGLRALIVNENYNLNAKAYEESIVYGIPIHIFNDKFENNPEVSKYLITRFASNSSTRFSQEDNERIFADYKRTTNTDYFSSKISNLMTTAVCCNHKSTIQEAAQIMSDNKISSIFILKKDKPTGIITNKDLLHKVATGKYGVDENVKKIMASPVISASPNVSIAEAQIIMLKNKIGNVCVTKDGTPDSKLLGMLTQQDIVASLSNNPAVLMKQISRARTIPRLRDLRQQLNDLLKRYINQHISFTHTLTVVAELNETINQKAVEISIKELDKTPPVRFAFFALGSQARKEQLVPTDQDNGIIFEDVPAHKLEDIRSFFTELAAVISKNLHSIGYEYCPAEMMASNPEWCLSKSEWEEKFKEWIFNPNEKNILLSSIFFDFNFVYGDKELVNDMSAIVHESTKNNHRFYMFMAKDALKSPSPLGFFRQFLVDQDGAHKDHFNIKQRALMPLIDAARILTLQHNLKGINNTPERYYKLRELEPQNAEIYEACAYAFKALLKYKTKNGLDTLGEDDGKFIKLENLSKSDKVKLRRCFKPIKSIQEVITIRFQPTL</sequence>
<keyword evidence="1 2" id="KW-0129">CBS domain</keyword>
<dbReference type="PANTHER" id="PTHR43080:SF2">
    <property type="entry name" value="CBS DOMAIN-CONTAINING PROTEIN"/>
    <property type="match status" value="1"/>
</dbReference>
<dbReference type="Pfam" id="PF03445">
    <property type="entry name" value="DUF294"/>
    <property type="match status" value="1"/>
</dbReference>
<dbReference type="SUPFAM" id="SSF51206">
    <property type="entry name" value="cAMP-binding domain-like"/>
    <property type="match status" value="1"/>
</dbReference>
<dbReference type="InterPro" id="IPR046342">
    <property type="entry name" value="CBS_dom_sf"/>
</dbReference>
<dbReference type="InterPro" id="IPR014710">
    <property type="entry name" value="RmlC-like_jellyroll"/>
</dbReference>
<dbReference type="SMART" id="SM00100">
    <property type="entry name" value="cNMP"/>
    <property type="match status" value="1"/>
</dbReference>
<dbReference type="InterPro" id="IPR051257">
    <property type="entry name" value="Diverse_CBS-Domain"/>
</dbReference>
<dbReference type="Pfam" id="PF00027">
    <property type="entry name" value="cNMP_binding"/>
    <property type="match status" value="1"/>
</dbReference>
<dbReference type="InterPro" id="IPR005105">
    <property type="entry name" value="GlnD_Uridyltrans_N"/>
</dbReference>
<evidence type="ECO:0000259" key="4">
    <source>
        <dbReference type="PROSITE" id="PS51371"/>
    </source>
</evidence>
<accession>A0A1B1Y770</accession>
<evidence type="ECO:0000313" key="5">
    <source>
        <dbReference type="EMBL" id="ANW96588.1"/>
    </source>
</evidence>
<feature type="domain" description="CBS" evidence="4">
    <location>
        <begin position="171"/>
        <end position="229"/>
    </location>
</feature>
<dbReference type="SMART" id="SM00116">
    <property type="entry name" value="CBS"/>
    <property type="match status" value="2"/>
</dbReference>
<protein>
    <recommendedName>
        <fullName evidence="7">Nucleotidyltransferase</fullName>
    </recommendedName>
</protein>
<evidence type="ECO:0000256" key="1">
    <source>
        <dbReference type="ARBA" id="ARBA00023122"/>
    </source>
</evidence>
<organism evidence="5 6">
    <name type="scientific">Wenyingzhuangia fucanilytica</name>
    <dbReference type="NCBI Taxonomy" id="1790137"/>
    <lineage>
        <taxon>Bacteria</taxon>
        <taxon>Pseudomonadati</taxon>
        <taxon>Bacteroidota</taxon>
        <taxon>Flavobacteriia</taxon>
        <taxon>Flavobacteriales</taxon>
        <taxon>Flavobacteriaceae</taxon>
        <taxon>Wenyingzhuangia</taxon>
    </lineage>
</organism>
<keyword evidence="6" id="KW-1185">Reference proteome</keyword>
<evidence type="ECO:0000256" key="2">
    <source>
        <dbReference type="PROSITE-ProRule" id="PRU00703"/>
    </source>
</evidence>
<dbReference type="AlphaFoldDB" id="A0A1B1Y770"/>
<gene>
    <name evidence="5" type="ORF">AXE80_09985</name>
</gene>
<dbReference type="Pfam" id="PF00571">
    <property type="entry name" value="CBS"/>
    <property type="match status" value="2"/>
</dbReference>
<dbReference type="GO" id="GO:0008773">
    <property type="term" value="F:[protein-PII] uridylyltransferase activity"/>
    <property type="evidence" value="ECO:0007669"/>
    <property type="project" value="InterPro"/>
</dbReference>
<name>A0A1B1Y770_9FLAO</name>
<feature type="domain" description="CBS" evidence="4">
    <location>
        <begin position="235"/>
        <end position="294"/>
    </location>
</feature>